<comment type="caution">
    <text evidence="3">The sequence shown here is derived from an EMBL/GenBank/DDBJ whole genome shotgun (WGS) entry which is preliminary data.</text>
</comment>
<dbReference type="EMBL" id="JAGRRH010000013">
    <property type="protein sequence ID" value="KAG7359875.1"/>
    <property type="molecule type" value="Genomic_DNA"/>
</dbReference>
<evidence type="ECO:0000256" key="1">
    <source>
        <dbReference type="SAM" id="Coils"/>
    </source>
</evidence>
<gene>
    <name evidence="3" type="ORF">IV203_034973</name>
</gene>
<name>A0A9K3PU43_9STRA</name>
<dbReference type="GO" id="GO:0030041">
    <property type="term" value="P:actin filament polymerization"/>
    <property type="evidence" value="ECO:0007669"/>
    <property type="project" value="TreeGrafter"/>
</dbReference>
<reference evidence="3" key="2">
    <citation type="submission" date="2021-04" db="EMBL/GenBank/DDBJ databases">
        <authorList>
            <person name="Podell S."/>
        </authorList>
    </citation>
    <scope>NUCLEOTIDE SEQUENCE</scope>
    <source>
        <strain evidence="3">Hildebrandi</strain>
    </source>
</reference>
<feature type="compositionally biased region" description="Basic and acidic residues" evidence="2">
    <location>
        <begin position="828"/>
        <end position="849"/>
    </location>
</feature>
<keyword evidence="1" id="KW-0175">Coiled coil</keyword>
<protein>
    <submittedName>
        <fullName evidence="3">Uncharacterized protein</fullName>
    </submittedName>
</protein>
<dbReference type="InterPro" id="IPR051412">
    <property type="entry name" value="Formin_Homology_Diaphanous_sf"/>
</dbReference>
<dbReference type="Proteomes" id="UP000693970">
    <property type="component" value="Unassembled WGS sequence"/>
</dbReference>
<evidence type="ECO:0000313" key="3">
    <source>
        <dbReference type="EMBL" id="KAG7359875.1"/>
    </source>
</evidence>
<feature type="region of interest" description="Disordered" evidence="2">
    <location>
        <begin position="816"/>
        <end position="882"/>
    </location>
</feature>
<dbReference type="PANTHER" id="PTHR45691:SF6">
    <property type="entry name" value="PROTEIN DIAPHANOUS"/>
    <property type="match status" value="1"/>
</dbReference>
<feature type="region of interest" description="Disordered" evidence="2">
    <location>
        <begin position="47"/>
        <end position="93"/>
    </location>
</feature>
<organism evidence="3 4">
    <name type="scientific">Nitzschia inconspicua</name>
    <dbReference type="NCBI Taxonomy" id="303405"/>
    <lineage>
        <taxon>Eukaryota</taxon>
        <taxon>Sar</taxon>
        <taxon>Stramenopiles</taxon>
        <taxon>Ochrophyta</taxon>
        <taxon>Bacillariophyta</taxon>
        <taxon>Bacillariophyceae</taxon>
        <taxon>Bacillariophycidae</taxon>
        <taxon>Bacillariales</taxon>
        <taxon>Bacillariaceae</taxon>
        <taxon>Nitzschia</taxon>
    </lineage>
</organism>
<feature type="coiled-coil region" evidence="1">
    <location>
        <begin position="446"/>
        <end position="519"/>
    </location>
</feature>
<dbReference type="AlphaFoldDB" id="A0A9K3PU43"/>
<feature type="coiled-coil region" evidence="1">
    <location>
        <begin position="554"/>
        <end position="706"/>
    </location>
</feature>
<feature type="region of interest" description="Disordered" evidence="2">
    <location>
        <begin position="1"/>
        <end position="23"/>
    </location>
</feature>
<evidence type="ECO:0000256" key="2">
    <source>
        <dbReference type="SAM" id="MobiDB-lite"/>
    </source>
</evidence>
<feature type="region of interest" description="Disordered" evidence="2">
    <location>
        <begin position="741"/>
        <end position="778"/>
    </location>
</feature>
<feature type="compositionally biased region" description="Basic and acidic residues" evidence="2">
    <location>
        <begin position="379"/>
        <end position="388"/>
    </location>
</feature>
<reference evidence="3" key="1">
    <citation type="journal article" date="2021" name="Sci. Rep.">
        <title>Diploid genomic architecture of Nitzschia inconspicua, an elite biomass production diatom.</title>
        <authorList>
            <person name="Oliver A."/>
            <person name="Podell S."/>
            <person name="Pinowska A."/>
            <person name="Traller J.C."/>
            <person name="Smith S.R."/>
            <person name="McClure R."/>
            <person name="Beliaev A."/>
            <person name="Bohutskyi P."/>
            <person name="Hill E.A."/>
            <person name="Rabines A."/>
            <person name="Zheng H."/>
            <person name="Allen L.Z."/>
            <person name="Kuo A."/>
            <person name="Grigoriev I.V."/>
            <person name="Allen A.E."/>
            <person name="Hazlebeck D."/>
            <person name="Allen E.E."/>
        </authorList>
    </citation>
    <scope>NUCLEOTIDE SEQUENCE</scope>
    <source>
        <strain evidence="3">Hildebrandi</strain>
    </source>
</reference>
<dbReference type="OrthoDB" id="48463at2759"/>
<sequence>MPPPAPPPRKAVRFSNPVAPAIGTGSFLEKTTIKSFSGAAKDNKKIAGVGKVANNPPPPPPPLRSLNQTNRKTGHAVPPPPPPPPPPPRSAPPVVETAVAVISEKPAETTVAAEETNFRRTSYASPPPKGGNNNNRMNGLEIDGLPNGGLVYAAPLAVLSPLSSVSNTGNFHHSLERISADQDTTLDTINMLNFDFIEKCNSLPDLHRVIRLLSEPGRDSPQLLKTARERLVAVHKKNGVPPPPPPPRPVYHEAQAERPVATTEEVENHVPTVQDIPHHENEFGDGVVNISRITATNTTLDSFDPSKSTLNFSLSPTSTLHGINLVETPTIAESLFFGSNSGTNRLGPIPESPLAEAKRPSKQGIRETPPCCTSTAQSKVKESEPDATKLRQEATFKKVIEDLKSQIERSTCENHLWKEKVDRVHTEHEITKRTLDLTRAAFCKKNEETRALEERLEKKIAELSHALASTADRSRLVISAEKMLRNQCEEELSKQNRKNVLLNKELRETRDDLEEVKRRHLQFRLDLMKAAGVSKARLRSLSQQEFVSYLSNKIKTMKEENDSLSRAAAQAKSVFQENKVLEGKMQETAEANKRLEAENAQLSEKIRELRAEVKSSRAYIDKLLKTSNDTNENEWGKQEEQYKAVIQNLRRQLRQQESTVSIDLYKSAVEDSRRKLAQLRIIENNFEKLKEKVSELQRENEQISRTVKTPKNVTTSSKSKRSVIFSPTGHLEQEQNRFFGASQPPSAIRSPLDENYRSAKKTSITPIQPSKEEQKVGDMTGVTISFESASSPRTPARLFKRRSLGRKIRDNVPAILREVHGNQTPAKESPEFSKAVRQEERKPENDVKPHGGSAYNVPQFQKENNPADAPRSASKEVRERFGGAKALQNKLKNMRSPRMLKPAAAMPLREVQVIFH</sequence>
<accession>A0A9K3PU43</accession>
<feature type="region of interest" description="Disordered" evidence="2">
    <location>
        <begin position="343"/>
        <end position="388"/>
    </location>
</feature>
<feature type="compositionally biased region" description="Basic and acidic residues" evidence="2">
    <location>
        <begin position="873"/>
        <end position="882"/>
    </location>
</feature>
<proteinExistence type="predicted"/>
<dbReference type="PANTHER" id="PTHR45691">
    <property type="entry name" value="PROTEIN DIAPHANOUS"/>
    <property type="match status" value="1"/>
</dbReference>
<feature type="compositionally biased region" description="Pro residues" evidence="2">
    <location>
        <begin position="77"/>
        <end position="91"/>
    </location>
</feature>
<dbReference type="GO" id="GO:0005884">
    <property type="term" value="C:actin filament"/>
    <property type="evidence" value="ECO:0007669"/>
    <property type="project" value="TreeGrafter"/>
</dbReference>
<keyword evidence="4" id="KW-1185">Reference proteome</keyword>
<evidence type="ECO:0000313" key="4">
    <source>
        <dbReference type="Proteomes" id="UP000693970"/>
    </source>
</evidence>